<evidence type="ECO:0000313" key="5">
    <source>
        <dbReference type="Proteomes" id="UP001632038"/>
    </source>
</evidence>
<dbReference type="EMBL" id="JAVIJP010000007">
    <property type="protein sequence ID" value="KAL3648679.1"/>
    <property type="molecule type" value="Genomic_DNA"/>
</dbReference>
<dbReference type="InterPro" id="IPR001841">
    <property type="entry name" value="Znf_RING"/>
</dbReference>
<proteinExistence type="predicted"/>
<feature type="region of interest" description="Disordered" evidence="2">
    <location>
        <begin position="159"/>
        <end position="213"/>
    </location>
</feature>
<dbReference type="Pfam" id="PF13639">
    <property type="entry name" value="zf-RING_2"/>
    <property type="match status" value="1"/>
</dbReference>
<keyword evidence="5" id="KW-1185">Reference proteome</keyword>
<gene>
    <name evidence="4" type="ORF">CASFOL_005082</name>
</gene>
<reference evidence="5" key="1">
    <citation type="journal article" date="2024" name="IScience">
        <title>Strigolactones Initiate the Formation of Haustorium-like Structures in Castilleja.</title>
        <authorList>
            <person name="Buerger M."/>
            <person name="Peterson D."/>
            <person name="Chory J."/>
        </authorList>
    </citation>
    <scope>NUCLEOTIDE SEQUENCE [LARGE SCALE GENOMIC DNA]</scope>
</reference>
<keyword evidence="1" id="KW-0479">Metal-binding</keyword>
<comment type="caution">
    <text evidence="4">The sequence shown here is derived from an EMBL/GenBank/DDBJ whole genome shotgun (WGS) entry which is preliminary data.</text>
</comment>
<protein>
    <recommendedName>
        <fullName evidence="3">RING-type domain-containing protein</fullName>
    </recommendedName>
</protein>
<dbReference type="GO" id="GO:0008270">
    <property type="term" value="F:zinc ion binding"/>
    <property type="evidence" value="ECO:0007669"/>
    <property type="project" value="UniProtKB-KW"/>
</dbReference>
<feature type="domain" description="RING-type" evidence="3">
    <location>
        <begin position="13"/>
        <end position="58"/>
    </location>
</feature>
<evidence type="ECO:0000259" key="3">
    <source>
        <dbReference type="PROSITE" id="PS50089"/>
    </source>
</evidence>
<name>A0ABD3E6H1_9LAMI</name>
<dbReference type="Proteomes" id="UP001632038">
    <property type="component" value="Unassembled WGS sequence"/>
</dbReference>
<organism evidence="4 5">
    <name type="scientific">Castilleja foliolosa</name>
    <dbReference type="NCBI Taxonomy" id="1961234"/>
    <lineage>
        <taxon>Eukaryota</taxon>
        <taxon>Viridiplantae</taxon>
        <taxon>Streptophyta</taxon>
        <taxon>Embryophyta</taxon>
        <taxon>Tracheophyta</taxon>
        <taxon>Spermatophyta</taxon>
        <taxon>Magnoliopsida</taxon>
        <taxon>eudicotyledons</taxon>
        <taxon>Gunneridae</taxon>
        <taxon>Pentapetalae</taxon>
        <taxon>asterids</taxon>
        <taxon>lamiids</taxon>
        <taxon>Lamiales</taxon>
        <taxon>Orobanchaceae</taxon>
        <taxon>Pedicularideae</taxon>
        <taxon>Castillejinae</taxon>
        <taxon>Castilleja</taxon>
    </lineage>
</organism>
<dbReference type="AlphaFoldDB" id="A0ABD3E6H1"/>
<feature type="compositionally biased region" description="Basic and acidic residues" evidence="2">
    <location>
        <begin position="200"/>
        <end position="213"/>
    </location>
</feature>
<sequence>MASSSSSNGPSICTICLDPVLNDNSRGKAQLICGHVFHLDCIGTEFNCKRKMKCPNCRVKEDGQWGLPPLPLPKYEEFDMNTTPPDENDMNEDYATDDAHIFYSYRELYEAVRRSLENQPIQYHHSPPPPESYHHYTPIYASFTDNYDARVARVTEPVILQEPETPYDAPALGVPPGEASESSSMNTELSLALIPSTSSADDHTNDAVKRGPR</sequence>
<evidence type="ECO:0000256" key="2">
    <source>
        <dbReference type="SAM" id="MobiDB-lite"/>
    </source>
</evidence>
<dbReference type="PROSITE" id="PS50089">
    <property type="entry name" value="ZF_RING_2"/>
    <property type="match status" value="1"/>
</dbReference>
<dbReference type="InterPro" id="IPR013083">
    <property type="entry name" value="Znf_RING/FYVE/PHD"/>
</dbReference>
<accession>A0ABD3E6H1</accession>
<dbReference type="Gene3D" id="3.30.40.10">
    <property type="entry name" value="Zinc/RING finger domain, C3HC4 (zinc finger)"/>
    <property type="match status" value="1"/>
</dbReference>
<dbReference type="InterPro" id="IPR044274">
    <property type="entry name" value="RFI2"/>
</dbReference>
<dbReference type="PANTHER" id="PTHR46798">
    <property type="entry name" value="OS09G0511500 PROTEIN"/>
    <property type="match status" value="1"/>
</dbReference>
<dbReference type="SMART" id="SM00184">
    <property type="entry name" value="RING"/>
    <property type="match status" value="1"/>
</dbReference>
<dbReference type="PANTHER" id="PTHR46798:SF3">
    <property type="entry name" value="RING FINGER FAMILY PROTEIN"/>
    <property type="match status" value="1"/>
</dbReference>
<dbReference type="SUPFAM" id="SSF57850">
    <property type="entry name" value="RING/U-box"/>
    <property type="match status" value="1"/>
</dbReference>
<keyword evidence="1" id="KW-0862">Zinc</keyword>
<evidence type="ECO:0000256" key="1">
    <source>
        <dbReference type="PROSITE-ProRule" id="PRU00175"/>
    </source>
</evidence>
<evidence type="ECO:0000313" key="4">
    <source>
        <dbReference type="EMBL" id="KAL3648679.1"/>
    </source>
</evidence>
<feature type="compositionally biased region" description="Polar residues" evidence="2">
    <location>
        <begin position="180"/>
        <end position="199"/>
    </location>
</feature>
<keyword evidence="1" id="KW-0863">Zinc-finger</keyword>